<feature type="transmembrane region" description="Helical" evidence="2">
    <location>
        <begin position="383"/>
        <end position="401"/>
    </location>
</feature>
<name>A0A8J5X7T4_DIALT</name>
<reference evidence="4" key="1">
    <citation type="submission" date="2021-05" db="EMBL/GenBank/DDBJ databases">
        <title>The genome of the haptophyte Pavlova lutheri (Diacronema luteri, Pavlovales) - a model for lipid biosynthesis in eukaryotic algae.</title>
        <authorList>
            <person name="Hulatt C.J."/>
            <person name="Posewitz M.C."/>
        </authorList>
    </citation>
    <scope>NUCLEOTIDE SEQUENCE</scope>
    <source>
        <strain evidence="4">NIVA-4/92</strain>
    </source>
</reference>
<evidence type="ECO:0000256" key="3">
    <source>
        <dbReference type="SAM" id="SignalP"/>
    </source>
</evidence>
<dbReference type="EMBL" id="JAGTXO010000017">
    <property type="protein sequence ID" value="KAG8463106.1"/>
    <property type="molecule type" value="Genomic_DNA"/>
</dbReference>
<evidence type="ECO:0000256" key="2">
    <source>
        <dbReference type="SAM" id="Phobius"/>
    </source>
</evidence>
<feature type="transmembrane region" description="Helical" evidence="2">
    <location>
        <begin position="308"/>
        <end position="329"/>
    </location>
</feature>
<protein>
    <submittedName>
        <fullName evidence="4">Uncharacterized protein</fullName>
    </submittedName>
</protein>
<sequence>MLRAANVVALLLVARQPVAGRLTVTAGAFDVAGVGERLTCAPYAFTTRAFDVEGPLVYTTHEEWSYPDESFTYRACPPRYAGAANLTGALVIIESPRYRTCSYLSHARAVEAAGGAALLVWDKTEVFLRPEPGRRANYWTLGEPRVYDGVPAADITSLAAAPLVSLARARVPMRARARPDMSAFARVWSSPVWAAWQLLLGAYTLATAEFVLSQLLAFVLTGGARLGAFSLPIAVLVVELASTTMRAAAFVDPAASRGLFAFPWGHLLTICLPDALAPVSWAIFLTYFMQAAHQRGMATARATSWAHALGVGAFSAILIGSLVAIDFVAVSPTWIAIKLVLYPVVYPSAVLALGTFHERQVRQHESWLPGGVFARLCTRLRRAIVFGAAAVTLSVFLSWAAVEPHRFMLLVGSTQALRNVITLTIAGSFVPSVGTRPRRGPLWRACAALGAAALALVKLATSPLLMSVHPRASDADGADGASAAGGGGGEMAEEDLGVSLALLREIARSVGHLGEGVSSATVGRAAAELCGSLGDPAVGSLARVYRKASTTDGRAAVGAASVVVVHESDGSFDALLGLLAGWSAANPKPSAADGTEHERPPHYFWIDFACVRAPGRRVQPRAVPRSARTVVLALESVLRPMPLARLDCLYQLLLCDQHGLPLDLALTAPELHAVSFSPDAYARAFGALAGASVTRASGDAVGVTLELVVRQLDSAAPIAAAAAAERARRVRRSAARESAHAHAAADGGDGDGAAIGPRASTAASRTSIAAPRASTAASRTSTAATRSSMAAPRISIAASRTSTATPRPSASHRLSQHLDAPSFSFADRSIAPCAAPAAPERAASAGVARDDGAAAGDGAPLLAHGPSAERVLQLDHRLALLLTDALARGVSAVIAESMLQQRGGRLQPPNGGRAARLVGESVPRATRAANARAGAAARAR</sequence>
<keyword evidence="2" id="KW-0812">Transmembrane</keyword>
<feature type="transmembrane region" description="Helical" evidence="2">
    <location>
        <begin position="193"/>
        <end position="219"/>
    </location>
</feature>
<proteinExistence type="predicted"/>
<organism evidence="4 5">
    <name type="scientific">Diacronema lutheri</name>
    <name type="common">Unicellular marine alga</name>
    <name type="synonym">Monochrysis lutheri</name>
    <dbReference type="NCBI Taxonomy" id="2081491"/>
    <lineage>
        <taxon>Eukaryota</taxon>
        <taxon>Haptista</taxon>
        <taxon>Haptophyta</taxon>
        <taxon>Pavlovophyceae</taxon>
        <taxon>Pavlovales</taxon>
        <taxon>Pavlovaceae</taxon>
        <taxon>Diacronema</taxon>
    </lineage>
</organism>
<feature type="chain" id="PRO_5035153994" evidence="3">
    <location>
        <begin position="21"/>
        <end position="940"/>
    </location>
</feature>
<feature type="region of interest" description="Disordered" evidence="1">
    <location>
        <begin position="731"/>
        <end position="815"/>
    </location>
</feature>
<feature type="transmembrane region" description="Helical" evidence="2">
    <location>
        <begin position="335"/>
        <end position="356"/>
    </location>
</feature>
<keyword evidence="2" id="KW-1133">Transmembrane helix</keyword>
<feature type="signal peptide" evidence="3">
    <location>
        <begin position="1"/>
        <end position="20"/>
    </location>
</feature>
<keyword evidence="2" id="KW-0472">Membrane</keyword>
<feature type="compositionally biased region" description="Low complexity" evidence="1">
    <location>
        <begin position="741"/>
        <end position="793"/>
    </location>
</feature>
<dbReference type="AlphaFoldDB" id="A0A8J5X7T4"/>
<evidence type="ECO:0000256" key="1">
    <source>
        <dbReference type="SAM" id="MobiDB-lite"/>
    </source>
</evidence>
<accession>A0A8J5X7T4</accession>
<keyword evidence="5" id="KW-1185">Reference proteome</keyword>
<feature type="compositionally biased region" description="Polar residues" evidence="1">
    <location>
        <begin position="798"/>
        <end position="808"/>
    </location>
</feature>
<feature type="transmembrane region" description="Helical" evidence="2">
    <location>
        <begin position="226"/>
        <end position="244"/>
    </location>
</feature>
<keyword evidence="3" id="KW-0732">Signal</keyword>
<feature type="transmembrane region" description="Helical" evidence="2">
    <location>
        <begin position="264"/>
        <end position="288"/>
    </location>
</feature>
<gene>
    <name evidence="4" type="ORF">KFE25_011103</name>
</gene>
<dbReference type="Proteomes" id="UP000751190">
    <property type="component" value="Unassembled WGS sequence"/>
</dbReference>
<evidence type="ECO:0000313" key="4">
    <source>
        <dbReference type="EMBL" id="KAG8463106.1"/>
    </source>
</evidence>
<comment type="caution">
    <text evidence="4">The sequence shown here is derived from an EMBL/GenBank/DDBJ whole genome shotgun (WGS) entry which is preliminary data.</text>
</comment>
<evidence type="ECO:0000313" key="5">
    <source>
        <dbReference type="Proteomes" id="UP000751190"/>
    </source>
</evidence>